<protein>
    <recommendedName>
        <fullName evidence="3">Sel1 repeat family protein</fullName>
    </recommendedName>
</protein>
<gene>
    <name evidence="1" type="ORF">ABHN84_16105</name>
</gene>
<accession>A0ABV0FSJ5</accession>
<evidence type="ECO:0008006" key="3">
    <source>
        <dbReference type="Google" id="ProtNLM"/>
    </source>
</evidence>
<dbReference type="Proteomes" id="UP001477278">
    <property type="component" value="Unassembled WGS sequence"/>
</dbReference>
<comment type="caution">
    <text evidence="1">The sequence shown here is derived from an EMBL/GenBank/DDBJ whole genome shotgun (WGS) entry which is preliminary data.</text>
</comment>
<keyword evidence="2" id="KW-1185">Reference proteome</keyword>
<dbReference type="EMBL" id="JBDPZN010000007">
    <property type="protein sequence ID" value="MEO3683800.1"/>
    <property type="molecule type" value="Genomic_DNA"/>
</dbReference>
<evidence type="ECO:0000313" key="2">
    <source>
        <dbReference type="Proteomes" id="UP001477278"/>
    </source>
</evidence>
<name>A0ABV0FSJ5_9GAMM</name>
<evidence type="ECO:0000313" key="1">
    <source>
        <dbReference type="EMBL" id="MEO3683800.1"/>
    </source>
</evidence>
<organism evidence="1 2">
    <name type="scientific">Shewanella vesiculosa</name>
    <dbReference type="NCBI Taxonomy" id="518738"/>
    <lineage>
        <taxon>Bacteria</taxon>
        <taxon>Pseudomonadati</taxon>
        <taxon>Pseudomonadota</taxon>
        <taxon>Gammaproteobacteria</taxon>
        <taxon>Alteromonadales</taxon>
        <taxon>Shewanellaceae</taxon>
        <taxon>Shewanella</taxon>
    </lineage>
</organism>
<dbReference type="InterPro" id="IPR011990">
    <property type="entry name" value="TPR-like_helical_dom_sf"/>
</dbReference>
<dbReference type="Gene3D" id="1.25.40.10">
    <property type="entry name" value="Tetratricopeptide repeat domain"/>
    <property type="match status" value="1"/>
</dbReference>
<reference evidence="1 2" key="1">
    <citation type="submission" date="2024-05" db="EMBL/GenBank/DDBJ databases">
        <title>Genome sequencing of Marine Estuary Bacteria, Shewanella vesiculosa and S. baltica, and Pseudomonas syringae.</title>
        <authorList>
            <person name="Gurung A."/>
            <person name="Maclea K.S."/>
        </authorList>
    </citation>
    <scope>NUCLEOTIDE SEQUENCE [LARGE SCALE GENOMIC DNA]</scope>
    <source>
        <strain evidence="1 2">1A</strain>
    </source>
</reference>
<dbReference type="RefSeq" id="WP_347690639.1">
    <property type="nucleotide sequence ID" value="NZ_JBDPZN010000007.1"/>
</dbReference>
<dbReference type="SUPFAM" id="SSF81901">
    <property type="entry name" value="HCP-like"/>
    <property type="match status" value="1"/>
</dbReference>
<proteinExistence type="predicted"/>
<sequence>MSAPIKATELGQSDAQYALGTRLIANQDQAEGDKWIKQSAELGNKKARKYLNRSV</sequence>